<sequence>MTLEEFINSQEIALYIQNLPPQTTIDKVLFPATKQLGTEIELAKGSKKKPVALRLSAFDVAVKSRALNASLNLEKKEMPFFKESVLIKEKDRQMLMLAMQSNNQNLVEQLTSQVYNNYQNLVDGAEVQMRRMRAQLLQTGEVNITTSDGDIVVDYNIPANHKEVLTGTATWDNPAADIVGDLIRWSKVLTDDGYGKPTRILFTDTVLGYIKGNTAIKNELMARNLGAVIVTDTDIINYLNTKLNLSVGLLNGTFIAEDGSTKSYYNDTEVTLIPDGSLGNTVYGTTPEEADKIYGTGKLDTSIVNTGVAITTKVQEDPVTVETKVSQLGIPSFDRADECFFATIK</sequence>
<evidence type="ECO:0000313" key="4">
    <source>
        <dbReference type="Proteomes" id="UP000093694"/>
    </source>
</evidence>
<reference evidence="2 4" key="2">
    <citation type="journal article" date="2016" name="Front. Microbiol.">
        <title>Industrial Acetogenic Biocatalysts: A Comparative Metabolic and Genomic Analysis.</title>
        <authorList>
            <person name="Bengelsdorf F."/>
            <person name="Poehlein A."/>
            <person name="Sonja S."/>
            <person name="Erz C."/>
            <person name="Hummel T."/>
            <person name="Hoffmeister S."/>
            <person name="Daniel R."/>
            <person name="Durre P."/>
        </authorList>
    </citation>
    <scope>NUCLEOTIDE SEQUENCE [LARGE SCALE GENOMIC DNA]</scope>
    <source>
        <strain evidence="2 4">PTA-10522</strain>
    </source>
</reference>
<dbReference type="EMBL" id="LROR01000095">
    <property type="protein sequence ID" value="OBR90447.1"/>
    <property type="molecule type" value="Genomic_DNA"/>
</dbReference>
<comment type="caution">
    <text evidence="1">The sequence shown here is derived from an EMBL/GenBank/DDBJ whole genome shotgun (WGS) entry which is preliminary data.</text>
</comment>
<keyword evidence="4" id="KW-1185">Reference proteome</keyword>
<dbReference type="Proteomes" id="UP000093694">
    <property type="component" value="Unassembled WGS sequence"/>
</dbReference>
<dbReference type="EMBL" id="LITQ01000015">
    <property type="protein sequence ID" value="OAA93011.1"/>
    <property type="molecule type" value="Genomic_DNA"/>
</dbReference>
<accession>A0A166SZS6</accession>
<gene>
    <name evidence="2" type="ORF">CLCOS_40050</name>
    <name evidence="1" type="ORF">WX73_00329</name>
</gene>
<dbReference type="PATRIC" id="fig|1705578.3.peg.712"/>
<evidence type="ECO:0000313" key="1">
    <source>
        <dbReference type="EMBL" id="OAA93011.1"/>
    </source>
</evidence>
<dbReference type="InterPro" id="IPR005564">
    <property type="entry name" value="Major_capsid_GpE"/>
</dbReference>
<evidence type="ECO:0000313" key="2">
    <source>
        <dbReference type="EMBL" id="OBR90447.1"/>
    </source>
</evidence>
<dbReference type="AlphaFoldDB" id="A0A166SZS6"/>
<dbReference type="Gene3D" id="3.90.1690.10">
    <property type="entry name" value="phage-related protein like domain"/>
    <property type="match status" value="1"/>
</dbReference>
<dbReference type="Pfam" id="PF03864">
    <property type="entry name" value="Phage_cap_E"/>
    <property type="match status" value="1"/>
</dbReference>
<dbReference type="RefSeq" id="WP_063601150.1">
    <property type="nucleotide sequence ID" value="NZ_LITQ01000015.1"/>
</dbReference>
<protein>
    <submittedName>
        <fullName evidence="1">Phage major capsid protein E</fullName>
    </submittedName>
</protein>
<organism evidence="1 3">
    <name type="scientific">Clostridium coskatii</name>
    <dbReference type="NCBI Taxonomy" id="1705578"/>
    <lineage>
        <taxon>Bacteria</taxon>
        <taxon>Bacillati</taxon>
        <taxon>Bacillota</taxon>
        <taxon>Clostridia</taxon>
        <taxon>Eubacteriales</taxon>
        <taxon>Clostridiaceae</taxon>
        <taxon>Clostridium</taxon>
    </lineage>
</organism>
<proteinExistence type="predicted"/>
<dbReference type="Proteomes" id="UP000077384">
    <property type="component" value="Unassembled WGS sequence"/>
</dbReference>
<reference evidence="1 3" key="1">
    <citation type="journal article" date="2015" name="Biotechnol. Bioeng.">
        <title>Genome sequence and phenotypic characterization of Caulobacter segnis.</title>
        <authorList>
            <person name="Patel S."/>
            <person name="Fletcher B."/>
            <person name="Scott D.C."/>
            <person name="Ely B."/>
        </authorList>
    </citation>
    <scope>NUCLEOTIDE SEQUENCE [LARGE SCALE GENOMIC DNA]</scope>
    <source>
        <strain evidence="1 3">PS02</strain>
    </source>
</reference>
<name>A0A166SZS6_9CLOT</name>
<evidence type="ECO:0000313" key="3">
    <source>
        <dbReference type="Proteomes" id="UP000077384"/>
    </source>
</evidence>
<dbReference type="InterPro" id="IPR053738">
    <property type="entry name" value="Lambda_capsid_assembly"/>
</dbReference>